<evidence type="ECO:0000313" key="1">
    <source>
        <dbReference type="EMBL" id="KAK5830903.1"/>
    </source>
</evidence>
<dbReference type="Proteomes" id="UP001358586">
    <property type="component" value="Chromosome 5"/>
</dbReference>
<comment type="caution">
    <text evidence="1">The sequence shown here is derived from an EMBL/GenBank/DDBJ whole genome shotgun (WGS) entry which is preliminary data.</text>
</comment>
<accession>A0ABR0PW33</accession>
<organism evidence="1 2">
    <name type="scientific">Gossypium arboreum</name>
    <name type="common">Tree cotton</name>
    <name type="synonym">Gossypium nanking</name>
    <dbReference type="NCBI Taxonomy" id="29729"/>
    <lineage>
        <taxon>Eukaryota</taxon>
        <taxon>Viridiplantae</taxon>
        <taxon>Streptophyta</taxon>
        <taxon>Embryophyta</taxon>
        <taxon>Tracheophyta</taxon>
        <taxon>Spermatophyta</taxon>
        <taxon>Magnoliopsida</taxon>
        <taxon>eudicotyledons</taxon>
        <taxon>Gunneridae</taxon>
        <taxon>Pentapetalae</taxon>
        <taxon>rosids</taxon>
        <taxon>malvids</taxon>
        <taxon>Malvales</taxon>
        <taxon>Malvaceae</taxon>
        <taxon>Malvoideae</taxon>
        <taxon>Gossypium</taxon>
    </lineage>
</organism>
<keyword evidence="2" id="KW-1185">Reference proteome</keyword>
<reference evidence="1 2" key="1">
    <citation type="submission" date="2023-03" db="EMBL/GenBank/DDBJ databases">
        <title>WGS of Gossypium arboreum.</title>
        <authorList>
            <person name="Yu D."/>
        </authorList>
    </citation>
    <scope>NUCLEOTIDE SEQUENCE [LARGE SCALE GENOMIC DNA]</scope>
    <source>
        <tissue evidence="1">Leaf</tissue>
    </source>
</reference>
<name>A0ABR0PW33_GOSAR</name>
<evidence type="ECO:0000313" key="2">
    <source>
        <dbReference type="Proteomes" id="UP001358586"/>
    </source>
</evidence>
<sequence>MDRWIGNLSLELRFPRTFSLAIKKKERSLNSGIGLMVSGLGTSNSQDQPLIGKSNNGRSSCSIVLRYERSSRNEMIFNNKIWDRFQVIDVIFARVAWWFKAKWPDSKASFDDILRFPHC</sequence>
<dbReference type="EMBL" id="JARKNE010000005">
    <property type="protein sequence ID" value="KAK5830903.1"/>
    <property type="molecule type" value="Genomic_DNA"/>
</dbReference>
<gene>
    <name evidence="1" type="ORF">PVK06_014698</name>
</gene>
<proteinExistence type="predicted"/>
<protein>
    <submittedName>
        <fullName evidence="1">Uncharacterized protein</fullName>
    </submittedName>
</protein>